<dbReference type="Proteomes" id="UP000035680">
    <property type="component" value="Unassembled WGS sequence"/>
</dbReference>
<reference evidence="1" key="1">
    <citation type="submission" date="2014-07" db="EMBL/GenBank/DDBJ databases">
        <authorList>
            <person name="Martin A.A"/>
            <person name="De Silva N."/>
        </authorList>
    </citation>
    <scope>NUCLEOTIDE SEQUENCE</scope>
</reference>
<keyword evidence="1" id="KW-1185">Reference proteome</keyword>
<name>A0A0K0G692_STRVS</name>
<sequence length="91" mass="10756">MIFVLMNNNLETDIISFFTLHQLKDLDFIMKKMVRRVLKTKNIKFQITPKQLVHSNHFIQNVNAPSKIKNKTIFSHSQNAIRYDVTSLPRI</sequence>
<protein>
    <submittedName>
        <fullName evidence="2">Uncharacterized protein</fullName>
    </submittedName>
</protein>
<proteinExistence type="predicted"/>
<dbReference type="AlphaFoldDB" id="A0A0K0G692"/>
<reference evidence="2" key="2">
    <citation type="submission" date="2015-08" db="UniProtKB">
        <authorList>
            <consortium name="WormBaseParasite"/>
        </authorList>
    </citation>
    <scope>IDENTIFICATION</scope>
</reference>
<dbReference type="WBParaSite" id="SVE_2027500.1">
    <property type="protein sequence ID" value="SVE_2027500.1"/>
    <property type="gene ID" value="SVE_2027500"/>
</dbReference>
<organism evidence="1 2">
    <name type="scientific">Strongyloides venezuelensis</name>
    <name type="common">Threadworm</name>
    <dbReference type="NCBI Taxonomy" id="75913"/>
    <lineage>
        <taxon>Eukaryota</taxon>
        <taxon>Metazoa</taxon>
        <taxon>Ecdysozoa</taxon>
        <taxon>Nematoda</taxon>
        <taxon>Chromadorea</taxon>
        <taxon>Rhabditida</taxon>
        <taxon>Tylenchina</taxon>
        <taxon>Panagrolaimomorpha</taxon>
        <taxon>Strongyloidoidea</taxon>
        <taxon>Strongyloididae</taxon>
        <taxon>Strongyloides</taxon>
    </lineage>
</organism>
<accession>A0A0K0G692</accession>
<evidence type="ECO:0000313" key="1">
    <source>
        <dbReference type="Proteomes" id="UP000035680"/>
    </source>
</evidence>
<evidence type="ECO:0000313" key="2">
    <source>
        <dbReference type="WBParaSite" id="SVE_2027500.1"/>
    </source>
</evidence>